<evidence type="ECO:0000256" key="3">
    <source>
        <dbReference type="ARBA" id="ARBA00022475"/>
    </source>
</evidence>
<comment type="similarity">
    <text evidence="2 7">Belongs to the UPF0056 (MarC) family.</text>
</comment>
<dbReference type="OrthoDB" id="21094at2"/>
<evidence type="ECO:0000256" key="1">
    <source>
        <dbReference type="ARBA" id="ARBA00004651"/>
    </source>
</evidence>
<feature type="transmembrane region" description="Helical" evidence="7">
    <location>
        <begin position="41"/>
        <end position="60"/>
    </location>
</feature>
<dbReference type="Proteomes" id="UP000234882">
    <property type="component" value="Chromosome"/>
</dbReference>
<evidence type="ECO:0000256" key="6">
    <source>
        <dbReference type="ARBA" id="ARBA00023136"/>
    </source>
</evidence>
<protein>
    <recommendedName>
        <fullName evidence="7">UPF0056 membrane protein</fullName>
    </recommendedName>
</protein>
<dbReference type="RefSeq" id="WP_101500006.1">
    <property type="nucleotide sequence ID" value="NZ_CP025583.1"/>
</dbReference>
<evidence type="ECO:0000313" key="9">
    <source>
        <dbReference type="Proteomes" id="UP000234882"/>
    </source>
</evidence>
<feature type="transmembrane region" description="Helical" evidence="7">
    <location>
        <begin position="174"/>
        <end position="194"/>
    </location>
</feature>
<name>A0A2K9MG83_9RHOB</name>
<proteinExistence type="inferred from homology"/>
<feature type="transmembrane region" description="Helical" evidence="7">
    <location>
        <begin position="6"/>
        <end position="29"/>
    </location>
</feature>
<keyword evidence="6 7" id="KW-0472">Membrane</keyword>
<keyword evidence="4 7" id="KW-0812">Transmembrane</keyword>
<gene>
    <name evidence="8" type="ORF">CYR75_10550</name>
</gene>
<reference evidence="9" key="1">
    <citation type="submission" date="2017-12" db="EMBL/GenBank/DDBJ databases">
        <title>Genomic analysis of Paracoccus sp. CBA4604.</title>
        <authorList>
            <person name="Roh S.W."/>
            <person name="Kim J.Y."/>
            <person name="Kim J.S."/>
        </authorList>
    </citation>
    <scope>NUCLEOTIDE SEQUENCE [LARGE SCALE GENOMIC DNA]</scope>
    <source>
        <strain evidence="9">CBA4604</strain>
    </source>
</reference>
<sequence>MDIAAIITAFVTLFVVIDPVGLAPLFVALTPGMSEARRRHIGARATMIAVILLTLFGLAGENILTFIGISLPAFRIAGGILLFLTALDMLFERRTERREGQSADHDHDPSVFPLATPLLAGPGALATMILLVGEDQGALHLLVILLVMLVVMGLSMLFFILAGPLSRLLGRTGTMVVTRLLGMLLAALSVQFIIDGLRGTGLYAMAG</sequence>
<evidence type="ECO:0000256" key="2">
    <source>
        <dbReference type="ARBA" id="ARBA00009784"/>
    </source>
</evidence>
<dbReference type="KEGG" id="paru:CYR75_10550"/>
<evidence type="ECO:0000256" key="5">
    <source>
        <dbReference type="ARBA" id="ARBA00022989"/>
    </source>
</evidence>
<dbReference type="PANTHER" id="PTHR33508:SF1">
    <property type="entry name" value="UPF0056 MEMBRANE PROTEIN YHCE"/>
    <property type="match status" value="1"/>
</dbReference>
<dbReference type="GO" id="GO:0005886">
    <property type="term" value="C:plasma membrane"/>
    <property type="evidence" value="ECO:0007669"/>
    <property type="project" value="UniProtKB-SubCell"/>
</dbReference>
<keyword evidence="5 7" id="KW-1133">Transmembrane helix</keyword>
<accession>A0A2K9MG83</accession>
<evidence type="ECO:0000313" key="8">
    <source>
        <dbReference type="EMBL" id="AUM74661.1"/>
    </source>
</evidence>
<evidence type="ECO:0000256" key="4">
    <source>
        <dbReference type="ARBA" id="ARBA00022692"/>
    </source>
</evidence>
<evidence type="ECO:0000256" key="7">
    <source>
        <dbReference type="RuleBase" id="RU362048"/>
    </source>
</evidence>
<feature type="transmembrane region" description="Helical" evidence="7">
    <location>
        <begin position="66"/>
        <end position="91"/>
    </location>
</feature>
<keyword evidence="3" id="KW-1003">Cell membrane</keyword>
<feature type="transmembrane region" description="Helical" evidence="7">
    <location>
        <begin position="111"/>
        <end position="132"/>
    </location>
</feature>
<dbReference type="EMBL" id="CP025583">
    <property type="protein sequence ID" value="AUM74661.1"/>
    <property type="molecule type" value="Genomic_DNA"/>
</dbReference>
<dbReference type="PANTHER" id="PTHR33508">
    <property type="entry name" value="UPF0056 MEMBRANE PROTEIN YHCE"/>
    <property type="match status" value="1"/>
</dbReference>
<dbReference type="Pfam" id="PF01914">
    <property type="entry name" value="MarC"/>
    <property type="match status" value="1"/>
</dbReference>
<dbReference type="AlphaFoldDB" id="A0A2K9MG83"/>
<organism evidence="8 9">
    <name type="scientific">Paracoccus jeotgali</name>
    <dbReference type="NCBI Taxonomy" id="2065379"/>
    <lineage>
        <taxon>Bacteria</taxon>
        <taxon>Pseudomonadati</taxon>
        <taxon>Pseudomonadota</taxon>
        <taxon>Alphaproteobacteria</taxon>
        <taxon>Rhodobacterales</taxon>
        <taxon>Paracoccaceae</taxon>
        <taxon>Paracoccus</taxon>
    </lineage>
</organism>
<comment type="subcellular location">
    <subcellularLocation>
        <location evidence="1 7">Cell membrane</location>
        <topology evidence="1 7">Multi-pass membrane protein</topology>
    </subcellularLocation>
</comment>
<keyword evidence="9" id="KW-1185">Reference proteome</keyword>
<dbReference type="InterPro" id="IPR002771">
    <property type="entry name" value="Multi_antbiot-R_MarC"/>
</dbReference>
<dbReference type="NCBIfam" id="TIGR00427">
    <property type="entry name" value="NAAT family transporter"/>
    <property type="match status" value="1"/>
</dbReference>
<feature type="transmembrane region" description="Helical" evidence="7">
    <location>
        <begin position="138"/>
        <end position="162"/>
    </location>
</feature>